<dbReference type="EMBL" id="GL378397">
    <property type="protein sequence ID" value="EFJ41310.1"/>
    <property type="molecule type" value="Genomic_DNA"/>
</dbReference>
<dbReference type="PANTHER" id="PTHR23244">
    <property type="entry name" value="KELCH REPEAT DOMAIN"/>
    <property type="match status" value="1"/>
</dbReference>
<keyword evidence="3" id="KW-1185">Reference proteome</keyword>
<feature type="transmembrane region" description="Helical" evidence="1">
    <location>
        <begin position="645"/>
        <end position="667"/>
    </location>
</feature>
<gene>
    <name evidence="2" type="ORF">VOLCADRAFT_107754</name>
</gene>
<dbReference type="Gene3D" id="2.120.10.80">
    <property type="entry name" value="Kelch-type beta propeller"/>
    <property type="match status" value="2"/>
</dbReference>
<name>D8UG38_VOLCA</name>
<evidence type="ECO:0000313" key="2">
    <source>
        <dbReference type="EMBL" id="EFJ41310.1"/>
    </source>
</evidence>
<dbReference type="OrthoDB" id="10251809at2759"/>
<dbReference type="GeneID" id="9627068"/>
<proteinExistence type="predicted"/>
<dbReference type="STRING" id="3068.D8UG38"/>
<keyword evidence="1" id="KW-1133">Transmembrane helix</keyword>
<dbReference type="SUPFAM" id="SSF117281">
    <property type="entry name" value="Kelch motif"/>
    <property type="match status" value="1"/>
</dbReference>
<keyword evidence="1" id="KW-0472">Membrane</keyword>
<sequence length="674" mass="71466">MFTKMKMNRMEKFPLQTLNAGIETGLRPLGLKCMQLTRKGVIEAPPQKLERPNASLDVLECAHKGALRHSGRISWGRPGKATSKPKPTYRATKYLKLAVKDEPGSGVAPAILCSSVHSVVHLSRTSRTNNVLRRGPYAATANEAQKPTAVGFHTECTQLAPVCRVFLRTVLSLAKTSLRLCGKLLTTHGYYYNSQRSYATWLSDTWAMGAADGFYAWQRLSDHLSQSEAFDAYSTGRKPRAPCGRFGHVSAVIDDALLLYGGNDGGYSRTNLQDYKPGNDFDDLWRLDLVNHTWSPLQPAGEGPGKRHMAGAAAVQGKLVLYGGIGRGRGDIWSYSPAENRWELLSVEVPKEHGGPGSRCGHALLPWLTGLATGVIMYGGQSQLPNGSYTVHDDAWFFDLATRRWRKLQHAPEKCTDTAPPPPPLTSPPGHFYSASMVTTLTLPPSAVRAAVVAAAAGTKACQGSAGGASEDVVSAPSTALEDVICEEPSQGGPSPAAASGPGPAAAVNEPVRVHVGIIAGGSTTTPGLTCSPAVWAFTTDCAATRIIWARLPDLPAGLYDTRGAAVGGAAYVFGGHLCRLERPSQPPYPYYYVNEVQRLDLGLGLDQDLNLNLNLDPDRGVDSVSVPGVAALLRGGLDFGGAEGAAAAVTAAACVASFVALAASVWGDQSAWG</sequence>
<dbReference type="AlphaFoldDB" id="D8UG38"/>
<dbReference type="KEGG" id="vcn:VOLCADRAFT_107754"/>
<organism evidence="3">
    <name type="scientific">Volvox carteri f. nagariensis</name>
    <dbReference type="NCBI Taxonomy" id="3068"/>
    <lineage>
        <taxon>Eukaryota</taxon>
        <taxon>Viridiplantae</taxon>
        <taxon>Chlorophyta</taxon>
        <taxon>core chlorophytes</taxon>
        <taxon>Chlorophyceae</taxon>
        <taxon>CS clade</taxon>
        <taxon>Chlamydomonadales</taxon>
        <taxon>Volvocaceae</taxon>
        <taxon>Volvox</taxon>
    </lineage>
</organism>
<protein>
    <submittedName>
        <fullName evidence="2">Uncharacterized protein</fullName>
    </submittedName>
</protein>
<accession>D8UG38</accession>
<evidence type="ECO:0000313" key="3">
    <source>
        <dbReference type="Proteomes" id="UP000001058"/>
    </source>
</evidence>
<keyword evidence="1" id="KW-0812">Transmembrane</keyword>
<dbReference type="Pfam" id="PF24681">
    <property type="entry name" value="Kelch_KLHDC2_KLHL20_DRC7"/>
    <property type="match status" value="1"/>
</dbReference>
<evidence type="ECO:0000256" key="1">
    <source>
        <dbReference type="SAM" id="Phobius"/>
    </source>
</evidence>
<dbReference type="RefSeq" id="XP_002957644.1">
    <property type="nucleotide sequence ID" value="XM_002957598.1"/>
</dbReference>
<dbReference type="Proteomes" id="UP000001058">
    <property type="component" value="Unassembled WGS sequence"/>
</dbReference>
<dbReference type="InterPro" id="IPR015915">
    <property type="entry name" value="Kelch-typ_b-propeller"/>
</dbReference>
<reference evidence="2 3" key="1">
    <citation type="journal article" date="2010" name="Science">
        <title>Genomic analysis of organismal complexity in the multicellular green alga Volvox carteri.</title>
        <authorList>
            <person name="Prochnik S.E."/>
            <person name="Umen J."/>
            <person name="Nedelcu A.M."/>
            <person name="Hallmann A."/>
            <person name="Miller S.M."/>
            <person name="Nishii I."/>
            <person name="Ferris P."/>
            <person name="Kuo A."/>
            <person name="Mitros T."/>
            <person name="Fritz-Laylin L.K."/>
            <person name="Hellsten U."/>
            <person name="Chapman J."/>
            <person name="Simakov O."/>
            <person name="Rensing S.A."/>
            <person name="Terry A."/>
            <person name="Pangilinan J."/>
            <person name="Kapitonov V."/>
            <person name="Jurka J."/>
            <person name="Salamov A."/>
            <person name="Shapiro H."/>
            <person name="Schmutz J."/>
            <person name="Grimwood J."/>
            <person name="Lindquist E."/>
            <person name="Lucas S."/>
            <person name="Grigoriev I.V."/>
            <person name="Schmitt R."/>
            <person name="Kirk D."/>
            <person name="Rokhsar D.S."/>
        </authorList>
    </citation>
    <scope>NUCLEOTIDE SEQUENCE [LARGE SCALE GENOMIC DNA]</scope>
    <source>
        <strain evidence="3">f. Nagariensis / Eve</strain>
    </source>
</reference>
<dbReference type="InParanoid" id="D8UG38"/>